<keyword evidence="1" id="KW-0472">Membrane</keyword>
<sequence length="142" mass="16045">MPKRIFQKGSIKSPGEWITFKIGAMAKLADMITALFCYGTGIESVKIVDDEEMIKAFKKHRESVIDTIPKNRLLLFNAKDGWDPLCKFLGKSKPNIPYPHVNRRDKSRRLWDFQARVALVLNALLVLAFAIGLGSICSKVHT</sequence>
<feature type="transmembrane region" description="Helical" evidence="1">
    <location>
        <begin position="113"/>
        <end position="136"/>
    </location>
</feature>
<dbReference type="PANTHER" id="PTHR36978">
    <property type="entry name" value="P-LOOP CONTAINING NUCLEOTIDE TRIPHOSPHATE HYDROLASE"/>
    <property type="match status" value="1"/>
</dbReference>
<dbReference type="InterPro" id="IPR027417">
    <property type="entry name" value="P-loop_NTPase"/>
</dbReference>
<dbReference type="PANTHER" id="PTHR36978:SF4">
    <property type="entry name" value="P-LOOP CONTAINING NUCLEOSIDE TRIPHOSPHATE HYDROLASE PROTEIN"/>
    <property type="match status" value="1"/>
</dbReference>
<dbReference type="Gene3D" id="3.40.50.300">
    <property type="entry name" value="P-loop containing nucleotide triphosphate hydrolases"/>
    <property type="match status" value="1"/>
</dbReference>
<protein>
    <submittedName>
        <fullName evidence="2">Uncharacterized protein</fullName>
    </submittedName>
</protein>
<comment type="caution">
    <text evidence="2">The sequence shown here is derived from an EMBL/GenBank/DDBJ whole genome shotgun (WGS) entry which is preliminary data.</text>
</comment>
<gene>
    <name evidence="2" type="ORF">Ciccas_001296</name>
</gene>
<dbReference type="InterPro" id="IPR040632">
    <property type="entry name" value="Sulfotransfer_4"/>
</dbReference>
<evidence type="ECO:0000313" key="3">
    <source>
        <dbReference type="Proteomes" id="UP001626550"/>
    </source>
</evidence>
<evidence type="ECO:0000256" key="1">
    <source>
        <dbReference type="SAM" id="Phobius"/>
    </source>
</evidence>
<dbReference type="EMBL" id="JBJKFK010000082">
    <property type="protein sequence ID" value="KAL3320017.1"/>
    <property type="molecule type" value="Genomic_DNA"/>
</dbReference>
<dbReference type="Proteomes" id="UP001626550">
    <property type="component" value="Unassembled WGS sequence"/>
</dbReference>
<evidence type="ECO:0000313" key="2">
    <source>
        <dbReference type="EMBL" id="KAL3320017.1"/>
    </source>
</evidence>
<organism evidence="2 3">
    <name type="scientific">Cichlidogyrus casuarinus</name>
    <dbReference type="NCBI Taxonomy" id="1844966"/>
    <lineage>
        <taxon>Eukaryota</taxon>
        <taxon>Metazoa</taxon>
        <taxon>Spiralia</taxon>
        <taxon>Lophotrochozoa</taxon>
        <taxon>Platyhelminthes</taxon>
        <taxon>Monogenea</taxon>
        <taxon>Monopisthocotylea</taxon>
        <taxon>Dactylogyridea</taxon>
        <taxon>Ancyrocephalidae</taxon>
        <taxon>Cichlidogyrus</taxon>
    </lineage>
</organism>
<keyword evidence="3" id="KW-1185">Reference proteome</keyword>
<keyword evidence="1" id="KW-0812">Transmembrane</keyword>
<dbReference type="AlphaFoldDB" id="A0ABD2QLL3"/>
<reference evidence="2 3" key="1">
    <citation type="submission" date="2024-11" db="EMBL/GenBank/DDBJ databases">
        <title>Adaptive evolution of stress response genes in parasites aligns with host niche diversity.</title>
        <authorList>
            <person name="Hahn C."/>
            <person name="Resl P."/>
        </authorList>
    </citation>
    <scope>NUCLEOTIDE SEQUENCE [LARGE SCALE GENOMIC DNA]</scope>
    <source>
        <strain evidence="2">EGGRZ-B1_66</strain>
        <tissue evidence="2">Body</tissue>
    </source>
</reference>
<dbReference type="Pfam" id="PF17784">
    <property type="entry name" value="Sulfotransfer_4"/>
    <property type="match status" value="1"/>
</dbReference>
<accession>A0ABD2QLL3</accession>
<name>A0ABD2QLL3_9PLAT</name>
<proteinExistence type="predicted"/>
<keyword evidence="1" id="KW-1133">Transmembrane helix</keyword>